<dbReference type="Gene3D" id="3.20.20.30">
    <property type="entry name" value="Luciferase-like domain"/>
    <property type="match status" value="1"/>
</dbReference>
<gene>
    <name evidence="3" type="ORF">SAMN05661109_01155</name>
</gene>
<sequence>MRFSVLDRAQAIVGDSDADALKRTLDHARYVEDLGFSRFFVAEHHGVPGIAGSAPTVLAAAVAAQTSSIRVGTAGIMLPAHQPVVAAEQIAVLEALFPGRIDAGVGNSVGFTQPVRDALRQGDPTELKAAFPADVAELLAYLRGEAEITARPANAGATPVWLLAGFKSVLTAAQLGVNVIVGGPSLFDRGAQRGDCASGGAQRGDCASGGAQRHPYLECYREIHPAGQAIVSVDIAVAETREAARELLMPQIVAGVLSRTTGSFDALDPRASRVRLTATQRARVDESLAMSIFGSPEQVRDELGQLCEFCGVDEVLVTGGMADIAGQRHSEKLLAEMMD</sequence>
<dbReference type="Proteomes" id="UP000198929">
    <property type="component" value="Unassembled WGS sequence"/>
</dbReference>
<evidence type="ECO:0000256" key="1">
    <source>
        <dbReference type="ARBA" id="ARBA00007789"/>
    </source>
</evidence>
<comment type="similarity">
    <text evidence="1">To bacterial alkanal monooxygenase alpha and beta chains.</text>
</comment>
<protein>
    <submittedName>
        <fullName evidence="3">Luciferase family oxidoreductase, group 1</fullName>
    </submittedName>
</protein>
<dbReference type="GO" id="GO:0005829">
    <property type="term" value="C:cytosol"/>
    <property type="evidence" value="ECO:0007669"/>
    <property type="project" value="TreeGrafter"/>
</dbReference>
<dbReference type="STRING" id="1121357.SAMN05661109_01155"/>
<dbReference type="EMBL" id="FOGQ01000004">
    <property type="protein sequence ID" value="SER85343.1"/>
    <property type="molecule type" value="Genomic_DNA"/>
</dbReference>
<keyword evidence="4" id="KW-1185">Reference proteome</keyword>
<name>A0A1H9SLT0_9CORY</name>
<feature type="domain" description="Luciferase-like" evidence="2">
    <location>
        <begin position="1"/>
        <end position="305"/>
    </location>
</feature>
<dbReference type="RefSeq" id="WP_092257525.1">
    <property type="nucleotide sequence ID" value="NZ_CP047199.1"/>
</dbReference>
<dbReference type="NCBIfam" id="TIGR03558">
    <property type="entry name" value="oxido_grp_1"/>
    <property type="match status" value="1"/>
</dbReference>
<proteinExistence type="predicted"/>
<dbReference type="InterPro" id="IPR011251">
    <property type="entry name" value="Luciferase-like_dom"/>
</dbReference>
<dbReference type="PANTHER" id="PTHR30137">
    <property type="entry name" value="LUCIFERASE-LIKE MONOOXYGENASE"/>
    <property type="match status" value="1"/>
</dbReference>
<dbReference type="Pfam" id="PF00296">
    <property type="entry name" value="Bac_luciferase"/>
    <property type="match status" value="1"/>
</dbReference>
<accession>A0A1H9SLT0</accession>
<dbReference type="InterPro" id="IPR050766">
    <property type="entry name" value="Bact_Lucif_Oxidored"/>
</dbReference>
<dbReference type="SUPFAM" id="SSF51679">
    <property type="entry name" value="Bacterial luciferase-like"/>
    <property type="match status" value="1"/>
</dbReference>
<dbReference type="InterPro" id="IPR036661">
    <property type="entry name" value="Luciferase-like_sf"/>
</dbReference>
<organism evidence="3 4">
    <name type="scientific">Corynebacterium cystitidis DSM 20524</name>
    <dbReference type="NCBI Taxonomy" id="1121357"/>
    <lineage>
        <taxon>Bacteria</taxon>
        <taxon>Bacillati</taxon>
        <taxon>Actinomycetota</taxon>
        <taxon>Actinomycetes</taxon>
        <taxon>Mycobacteriales</taxon>
        <taxon>Corynebacteriaceae</taxon>
        <taxon>Corynebacterium</taxon>
    </lineage>
</organism>
<dbReference type="AlphaFoldDB" id="A0A1H9SLT0"/>
<evidence type="ECO:0000259" key="2">
    <source>
        <dbReference type="Pfam" id="PF00296"/>
    </source>
</evidence>
<dbReference type="GO" id="GO:0016705">
    <property type="term" value="F:oxidoreductase activity, acting on paired donors, with incorporation or reduction of molecular oxygen"/>
    <property type="evidence" value="ECO:0007669"/>
    <property type="project" value="InterPro"/>
</dbReference>
<dbReference type="PANTHER" id="PTHR30137:SF6">
    <property type="entry name" value="LUCIFERASE-LIKE MONOOXYGENASE"/>
    <property type="match status" value="1"/>
</dbReference>
<reference evidence="4" key="1">
    <citation type="submission" date="2016-10" db="EMBL/GenBank/DDBJ databases">
        <authorList>
            <person name="Varghese N."/>
            <person name="Submissions S."/>
        </authorList>
    </citation>
    <scope>NUCLEOTIDE SEQUENCE [LARGE SCALE GENOMIC DNA]</scope>
    <source>
        <strain evidence="4">DSM 20524</strain>
    </source>
</reference>
<dbReference type="InterPro" id="IPR019949">
    <property type="entry name" value="CmoO-like"/>
</dbReference>
<evidence type="ECO:0000313" key="4">
    <source>
        <dbReference type="Proteomes" id="UP000198929"/>
    </source>
</evidence>
<evidence type="ECO:0000313" key="3">
    <source>
        <dbReference type="EMBL" id="SER85343.1"/>
    </source>
</evidence>